<feature type="region of interest" description="Disordered" evidence="1">
    <location>
        <begin position="1"/>
        <end position="108"/>
    </location>
</feature>
<sequence length="178" mass="17921">MKASPGETSGASPPSDTNTKPTSNMPTKTLPHRGPIGTGPPLGRSQARSPGAAAGQPGLQAPAALTLARYPTARGGGGRLPAQPQLRPASSTGSPGSSRRTSDAKYAQPACVPFAHPAARMATRPMYGQVASEAVAPIPRAAAMAAPGGIIYRPLLPETNPLLLMPPPPGGSMPVRSP</sequence>
<evidence type="ECO:0000256" key="1">
    <source>
        <dbReference type="SAM" id="MobiDB-lite"/>
    </source>
</evidence>
<evidence type="ECO:0000313" key="3">
    <source>
        <dbReference type="Proteomes" id="UP001321473"/>
    </source>
</evidence>
<gene>
    <name evidence="2" type="ORF">V5799_018155</name>
</gene>
<evidence type="ECO:0000313" key="2">
    <source>
        <dbReference type="EMBL" id="KAK8780505.1"/>
    </source>
</evidence>
<accession>A0AAQ4F121</accession>
<feature type="compositionally biased region" description="Low complexity" evidence="1">
    <location>
        <begin position="88"/>
        <end position="99"/>
    </location>
</feature>
<feature type="compositionally biased region" description="Polar residues" evidence="1">
    <location>
        <begin position="1"/>
        <end position="27"/>
    </location>
</feature>
<keyword evidence="3" id="KW-1185">Reference proteome</keyword>
<feature type="compositionally biased region" description="Low complexity" evidence="1">
    <location>
        <begin position="50"/>
        <end position="65"/>
    </location>
</feature>
<protein>
    <submittedName>
        <fullName evidence="2">Uncharacterized protein</fullName>
    </submittedName>
</protein>
<comment type="caution">
    <text evidence="2">The sequence shown here is derived from an EMBL/GenBank/DDBJ whole genome shotgun (WGS) entry which is preliminary data.</text>
</comment>
<name>A0AAQ4F121_AMBAM</name>
<reference evidence="2 3" key="1">
    <citation type="journal article" date="2023" name="Arcadia Sci">
        <title>De novo assembly of a long-read Amblyomma americanum tick genome.</title>
        <authorList>
            <person name="Chou S."/>
            <person name="Poskanzer K.E."/>
            <person name="Rollins M."/>
            <person name="Thuy-Boun P.S."/>
        </authorList>
    </citation>
    <scope>NUCLEOTIDE SEQUENCE [LARGE SCALE GENOMIC DNA]</scope>
    <source>
        <strain evidence="2">F_SG_1</strain>
        <tissue evidence="2">Salivary glands</tissue>
    </source>
</reference>
<dbReference type="Proteomes" id="UP001321473">
    <property type="component" value="Unassembled WGS sequence"/>
</dbReference>
<organism evidence="2 3">
    <name type="scientific">Amblyomma americanum</name>
    <name type="common">Lone star tick</name>
    <dbReference type="NCBI Taxonomy" id="6943"/>
    <lineage>
        <taxon>Eukaryota</taxon>
        <taxon>Metazoa</taxon>
        <taxon>Ecdysozoa</taxon>
        <taxon>Arthropoda</taxon>
        <taxon>Chelicerata</taxon>
        <taxon>Arachnida</taxon>
        <taxon>Acari</taxon>
        <taxon>Parasitiformes</taxon>
        <taxon>Ixodida</taxon>
        <taxon>Ixodoidea</taxon>
        <taxon>Ixodidae</taxon>
        <taxon>Amblyomminae</taxon>
        <taxon>Amblyomma</taxon>
    </lineage>
</organism>
<dbReference type="AlphaFoldDB" id="A0AAQ4F121"/>
<proteinExistence type="predicted"/>
<dbReference type="EMBL" id="JARKHS020008773">
    <property type="protein sequence ID" value="KAK8780505.1"/>
    <property type="molecule type" value="Genomic_DNA"/>
</dbReference>